<dbReference type="OrthoDB" id="408631at2759"/>
<dbReference type="PANTHER" id="PTHR48081:SF8">
    <property type="entry name" value="ALPHA_BETA HYDROLASE FOLD-3 DOMAIN-CONTAINING PROTEIN-RELATED"/>
    <property type="match status" value="1"/>
</dbReference>
<evidence type="ECO:0000256" key="1">
    <source>
        <dbReference type="ARBA" id="ARBA00022801"/>
    </source>
</evidence>
<dbReference type="Pfam" id="PF07859">
    <property type="entry name" value="Abhydrolase_3"/>
    <property type="match status" value="1"/>
</dbReference>
<dbReference type="GO" id="GO:0072330">
    <property type="term" value="P:monocarboxylic acid biosynthetic process"/>
    <property type="evidence" value="ECO:0007669"/>
    <property type="project" value="UniProtKB-ARBA"/>
</dbReference>
<protein>
    <recommendedName>
        <fullName evidence="2">Alpha/beta hydrolase fold-3 domain-containing protein</fullName>
    </recommendedName>
</protein>
<dbReference type="GO" id="GO:0016787">
    <property type="term" value="F:hydrolase activity"/>
    <property type="evidence" value="ECO:0007669"/>
    <property type="project" value="UniProtKB-KW"/>
</dbReference>
<sequence length="415" mass="46348">MIPRDLYHVAFDRLYQIPSSVPRSLLHPISQTVGFFVPNMASQTVAAANPQLHKYRVPTIVQPLHNSIPLELLPRYDPVYAEYYNAFNAGRLHTHEIPIEEFRKNPARYTISYGRAPGPDIYRITEQKCPVDGGEITIRIFEPAPQFDEQGQLKRRAAYVNFHGGGWVFGGLAYDHDFCKRVVHGLDGDLVAFDVDYRLAPENKYPIPLNDCWTAFNWIRSHKATEFSLDTDRFAVGGASAGGQLSAVISHLCRDANIPLSLQVLTVPATDLHRVFTPEGEFDREGCPYESYREMEFAPALPAARMAYFHRQFLGVPRPAESDEDWKISPILAPNFQNLAPALVSTAELDPLRDEGEAYAAKLQDAGVSVEVDRIAGAPHVFAVLDGILEGGQRYNEKVIATMKRHLGSLGSFKG</sequence>
<dbReference type="PANTHER" id="PTHR48081">
    <property type="entry name" value="AB HYDROLASE SUPERFAMILY PROTEIN C4A8.06C"/>
    <property type="match status" value="1"/>
</dbReference>
<dbReference type="InterPro" id="IPR050300">
    <property type="entry name" value="GDXG_lipolytic_enzyme"/>
</dbReference>
<keyword evidence="1" id="KW-0378">Hydrolase</keyword>
<dbReference type="EMBL" id="CAJVNV010000049">
    <property type="protein sequence ID" value="CAG7995884.1"/>
    <property type="molecule type" value="Genomic_DNA"/>
</dbReference>
<organism evidence="3 4">
    <name type="scientific">Penicillium nalgiovense</name>
    <dbReference type="NCBI Taxonomy" id="60175"/>
    <lineage>
        <taxon>Eukaryota</taxon>
        <taxon>Fungi</taxon>
        <taxon>Dikarya</taxon>
        <taxon>Ascomycota</taxon>
        <taxon>Pezizomycotina</taxon>
        <taxon>Eurotiomycetes</taxon>
        <taxon>Eurotiomycetidae</taxon>
        <taxon>Eurotiales</taxon>
        <taxon>Aspergillaceae</taxon>
        <taxon>Penicillium</taxon>
    </lineage>
</organism>
<dbReference type="GO" id="GO:0017000">
    <property type="term" value="P:antibiotic biosynthetic process"/>
    <property type="evidence" value="ECO:0007669"/>
    <property type="project" value="UniProtKB-ARBA"/>
</dbReference>
<dbReference type="SUPFAM" id="SSF53474">
    <property type="entry name" value="alpha/beta-Hydrolases"/>
    <property type="match status" value="1"/>
</dbReference>
<evidence type="ECO:0000313" key="3">
    <source>
        <dbReference type="EMBL" id="CAG7995884.1"/>
    </source>
</evidence>
<evidence type="ECO:0000313" key="4">
    <source>
        <dbReference type="Proteomes" id="UP001153461"/>
    </source>
</evidence>
<feature type="domain" description="Alpha/beta hydrolase fold-3" evidence="2">
    <location>
        <begin position="160"/>
        <end position="383"/>
    </location>
</feature>
<comment type="caution">
    <text evidence="3">The sequence shown here is derived from an EMBL/GenBank/DDBJ whole genome shotgun (WGS) entry which is preliminary data.</text>
</comment>
<dbReference type="Proteomes" id="UP001153461">
    <property type="component" value="Unassembled WGS sequence"/>
</dbReference>
<name>A0A9W4HFP6_PENNA</name>
<dbReference type="InterPro" id="IPR013094">
    <property type="entry name" value="AB_hydrolase_3"/>
</dbReference>
<dbReference type="InterPro" id="IPR029058">
    <property type="entry name" value="AB_hydrolase_fold"/>
</dbReference>
<evidence type="ECO:0000259" key="2">
    <source>
        <dbReference type="Pfam" id="PF07859"/>
    </source>
</evidence>
<accession>A0A9W4HFP6</accession>
<dbReference type="AlphaFoldDB" id="A0A9W4HFP6"/>
<dbReference type="Gene3D" id="3.40.50.1820">
    <property type="entry name" value="alpha/beta hydrolase"/>
    <property type="match status" value="1"/>
</dbReference>
<gene>
    <name evidence="3" type="ORF">PNAL_LOCUS1736</name>
</gene>
<proteinExistence type="predicted"/>
<reference evidence="3" key="1">
    <citation type="submission" date="2021-07" db="EMBL/GenBank/DDBJ databases">
        <authorList>
            <person name="Branca A.L. A."/>
        </authorList>
    </citation>
    <scope>NUCLEOTIDE SEQUENCE</scope>
</reference>